<sequence>MASEMAPGMPPNTIQVVTLEVKRICRICLSDKRLINVMKLGTRTIQYLTDIKKYYDVQICNDRKSTRLCKSCLRKVDVWRHALKQASASQTIIDFLDSTYQARLKRRMKKGQKKVQKKDQKKVQKNGQKKEHKKK</sequence>
<dbReference type="GO" id="GO:0008270">
    <property type="term" value="F:zinc ion binding"/>
    <property type="evidence" value="ECO:0007669"/>
    <property type="project" value="InterPro"/>
</dbReference>
<dbReference type="AlphaFoldDB" id="A0A8R2B5S0"/>
<evidence type="ECO:0000313" key="4">
    <source>
        <dbReference type="Proteomes" id="UP000007819"/>
    </source>
</evidence>
<dbReference type="Pfam" id="PF07776">
    <property type="entry name" value="zf-AD"/>
    <property type="match status" value="1"/>
</dbReference>
<name>A0A8R2B5S0_ACYPI</name>
<feature type="region of interest" description="Disordered" evidence="1">
    <location>
        <begin position="106"/>
        <end position="135"/>
    </location>
</feature>
<dbReference type="EnsemblMetazoa" id="XM_008184596.3">
    <property type="protein sequence ID" value="XP_008182818.1"/>
    <property type="gene ID" value="LOC103309354"/>
</dbReference>
<dbReference type="RefSeq" id="XP_008182818.1">
    <property type="nucleotide sequence ID" value="XM_008184596.2"/>
</dbReference>
<evidence type="ECO:0000259" key="2">
    <source>
        <dbReference type="Pfam" id="PF07776"/>
    </source>
</evidence>
<reference evidence="3" key="2">
    <citation type="submission" date="2022-06" db="UniProtKB">
        <authorList>
            <consortium name="EnsemblMetazoa"/>
        </authorList>
    </citation>
    <scope>IDENTIFICATION</scope>
</reference>
<dbReference type="InterPro" id="IPR012934">
    <property type="entry name" value="Znf_AD"/>
</dbReference>
<protein>
    <recommendedName>
        <fullName evidence="2">ZAD domain-containing protein</fullName>
    </recommendedName>
</protein>
<dbReference type="GO" id="GO:0005634">
    <property type="term" value="C:nucleus"/>
    <property type="evidence" value="ECO:0007669"/>
    <property type="project" value="InterPro"/>
</dbReference>
<dbReference type="OrthoDB" id="6610666at2759"/>
<dbReference type="KEGG" id="api:103309354"/>
<evidence type="ECO:0000256" key="1">
    <source>
        <dbReference type="SAM" id="MobiDB-lite"/>
    </source>
</evidence>
<organism evidence="3 4">
    <name type="scientific">Acyrthosiphon pisum</name>
    <name type="common">Pea aphid</name>
    <dbReference type="NCBI Taxonomy" id="7029"/>
    <lineage>
        <taxon>Eukaryota</taxon>
        <taxon>Metazoa</taxon>
        <taxon>Ecdysozoa</taxon>
        <taxon>Arthropoda</taxon>
        <taxon>Hexapoda</taxon>
        <taxon>Insecta</taxon>
        <taxon>Pterygota</taxon>
        <taxon>Neoptera</taxon>
        <taxon>Paraneoptera</taxon>
        <taxon>Hemiptera</taxon>
        <taxon>Sternorrhyncha</taxon>
        <taxon>Aphidomorpha</taxon>
        <taxon>Aphidoidea</taxon>
        <taxon>Aphididae</taxon>
        <taxon>Macrosiphini</taxon>
        <taxon>Acyrthosiphon</taxon>
    </lineage>
</organism>
<feature type="compositionally biased region" description="Basic residues" evidence="1">
    <location>
        <begin position="106"/>
        <end position="116"/>
    </location>
</feature>
<evidence type="ECO:0000313" key="3">
    <source>
        <dbReference type="EnsemblMetazoa" id="XP_008182818.1"/>
    </source>
</evidence>
<reference evidence="4" key="1">
    <citation type="submission" date="2010-06" db="EMBL/GenBank/DDBJ databases">
        <authorList>
            <person name="Jiang H."/>
            <person name="Abraham K."/>
            <person name="Ali S."/>
            <person name="Alsbrooks S.L."/>
            <person name="Anim B.N."/>
            <person name="Anosike U.S."/>
            <person name="Attaway T."/>
            <person name="Bandaranaike D.P."/>
            <person name="Battles P.K."/>
            <person name="Bell S.N."/>
            <person name="Bell A.V."/>
            <person name="Beltran B."/>
            <person name="Bickham C."/>
            <person name="Bustamante Y."/>
            <person name="Caleb T."/>
            <person name="Canada A."/>
            <person name="Cardenas V."/>
            <person name="Carter K."/>
            <person name="Chacko J."/>
            <person name="Chandrabose M.N."/>
            <person name="Chavez D."/>
            <person name="Chavez A."/>
            <person name="Chen L."/>
            <person name="Chu H.-S."/>
            <person name="Claassen K.J."/>
            <person name="Cockrell R."/>
            <person name="Collins M."/>
            <person name="Cooper J.A."/>
            <person name="Cree A."/>
            <person name="Curry S.M."/>
            <person name="Da Y."/>
            <person name="Dao M.D."/>
            <person name="Das B."/>
            <person name="Davila M.-L."/>
            <person name="Davy-Carroll L."/>
            <person name="Denson S."/>
            <person name="Dinh H."/>
            <person name="Ebong V.E."/>
            <person name="Edwards J.R."/>
            <person name="Egan A."/>
            <person name="El-Daye J."/>
            <person name="Escobedo L."/>
            <person name="Fernandez S."/>
            <person name="Fernando P.R."/>
            <person name="Flagg N."/>
            <person name="Forbes L.D."/>
            <person name="Fowler R.G."/>
            <person name="Fu Q."/>
            <person name="Gabisi R.A."/>
            <person name="Ganer J."/>
            <person name="Garbino Pronczuk A."/>
            <person name="Garcia R.M."/>
            <person name="Garner T."/>
            <person name="Garrett T.E."/>
            <person name="Gonzalez D.A."/>
            <person name="Hamid H."/>
            <person name="Hawkins E.S."/>
            <person name="Hirani K."/>
            <person name="Hogues M.E."/>
            <person name="Hollins B."/>
            <person name="Hsiao C.-H."/>
            <person name="Jabil R."/>
            <person name="James M.L."/>
            <person name="Jhangiani S.N."/>
            <person name="Johnson B."/>
            <person name="Johnson Q."/>
            <person name="Joshi V."/>
            <person name="Kalu J.B."/>
            <person name="Kam C."/>
            <person name="Kashfia A."/>
            <person name="Keebler J."/>
            <person name="Kisamo H."/>
            <person name="Kovar C.L."/>
            <person name="Lago L.A."/>
            <person name="Lai C.-Y."/>
            <person name="Laidlaw J."/>
            <person name="Lara F."/>
            <person name="Le T.-K."/>
            <person name="Lee S.L."/>
            <person name="Legall F.H."/>
            <person name="Lemon S.J."/>
            <person name="Lewis L.R."/>
            <person name="Li B."/>
            <person name="Liu Y."/>
            <person name="Liu Y.-S."/>
            <person name="Lopez J."/>
            <person name="Lozado R.J."/>
            <person name="Lu J."/>
            <person name="Madu R.C."/>
            <person name="Maheshwari M."/>
            <person name="Maheshwari R."/>
            <person name="Malloy K."/>
            <person name="Martinez E."/>
            <person name="Mathew T."/>
            <person name="Mercado I.C."/>
            <person name="Mercado C."/>
            <person name="Meyer B."/>
            <person name="Montgomery K."/>
            <person name="Morgan M.B."/>
            <person name="Munidasa M."/>
            <person name="Nazareth L.V."/>
            <person name="Nelson J."/>
            <person name="Ng B.M."/>
            <person name="Nguyen N.B."/>
            <person name="Nguyen P.Q."/>
            <person name="Nguyen T."/>
            <person name="Obregon M."/>
            <person name="Okwuonu G.O."/>
            <person name="Onwere C.G."/>
            <person name="Orozco G."/>
            <person name="Parra A."/>
            <person name="Patel S."/>
            <person name="Patil S."/>
            <person name="Perez A."/>
            <person name="Perez Y."/>
            <person name="Pham C."/>
            <person name="Primus E.L."/>
            <person name="Pu L.-L."/>
            <person name="Puazo M."/>
            <person name="Qin X."/>
            <person name="Quiroz J.B."/>
            <person name="Reese J."/>
            <person name="Richards S."/>
            <person name="Rives C.M."/>
            <person name="Robberts R."/>
            <person name="Ruiz S.J."/>
            <person name="Ruiz M.J."/>
            <person name="Santibanez J."/>
            <person name="Schneider B.W."/>
            <person name="Sisson I."/>
            <person name="Smith M."/>
            <person name="Sodergren E."/>
            <person name="Song X.-Z."/>
            <person name="Song B.B."/>
            <person name="Summersgill H."/>
            <person name="Thelus R."/>
            <person name="Thornton R.D."/>
            <person name="Trejos Z.Y."/>
            <person name="Usmani K."/>
            <person name="Vattathil S."/>
            <person name="Villasana D."/>
            <person name="Walker D.L."/>
            <person name="Wang S."/>
            <person name="Wang K."/>
            <person name="White C.S."/>
            <person name="Williams A.C."/>
            <person name="Williamson J."/>
            <person name="Wilson K."/>
            <person name="Woghiren I.O."/>
            <person name="Woodworth J.R."/>
            <person name="Worley K.C."/>
            <person name="Wright R.A."/>
            <person name="Wu W."/>
            <person name="Young L."/>
            <person name="Zhang L."/>
            <person name="Zhang J."/>
            <person name="Zhu Y."/>
            <person name="Muzny D.M."/>
            <person name="Weinstock G."/>
            <person name="Gibbs R.A."/>
        </authorList>
    </citation>
    <scope>NUCLEOTIDE SEQUENCE [LARGE SCALE GENOMIC DNA]</scope>
    <source>
        <strain evidence="4">LSR1</strain>
    </source>
</reference>
<accession>A0A8R2B5S0</accession>
<dbReference type="Proteomes" id="UP000007819">
    <property type="component" value="Chromosome X"/>
</dbReference>
<dbReference type="EnsemblMetazoa" id="XM_029490421.1">
    <property type="protein sequence ID" value="XP_029346281.1"/>
    <property type="gene ID" value="LOC103309354"/>
</dbReference>
<dbReference type="Gene3D" id="3.40.1800.20">
    <property type="match status" value="1"/>
</dbReference>
<keyword evidence="4" id="KW-1185">Reference proteome</keyword>
<proteinExistence type="predicted"/>
<feature type="domain" description="ZAD" evidence="2">
    <location>
        <begin position="24"/>
        <end position="90"/>
    </location>
</feature>
<dbReference type="GeneID" id="103309354"/>